<name>A0ABY4JRH1_9BACI</name>
<dbReference type="Proteomes" id="UP000830639">
    <property type="component" value="Chromosome"/>
</dbReference>
<keyword evidence="2" id="KW-1185">Reference proteome</keyword>
<sequence>MRDTYVTYNEWILDYDKPNIEMVLS</sequence>
<dbReference type="EMBL" id="CP096034">
    <property type="protein sequence ID" value="UPM56399.1"/>
    <property type="molecule type" value="Genomic_DNA"/>
</dbReference>
<organism evidence="1 2">
    <name type="scientific">Gottfriedia acidiceleris</name>
    <dbReference type="NCBI Taxonomy" id="371036"/>
    <lineage>
        <taxon>Bacteria</taxon>
        <taxon>Bacillati</taxon>
        <taxon>Bacillota</taxon>
        <taxon>Bacilli</taxon>
        <taxon>Bacillales</taxon>
        <taxon>Bacillaceae</taxon>
        <taxon>Gottfriedia</taxon>
    </lineage>
</organism>
<evidence type="ECO:0000313" key="2">
    <source>
        <dbReference type="Proteomes" id="UP000830639"/>
    </source>
</evidence>
<gene>
    <name evidence="1" type="ORF">MY490_01580</name>
</gene>
<reference evidence="1 2" key="1">
    <citation type="submission" date="2022-04" db="EMBL/GenBank/DDBJ databases">
        <title>Mechanism of arsenic methylation and mitigation arsenic toxicity by Bacillus sp. LH14 from an Arsenic-Contaminated Paddy Soil.</title>
        <authorList>
            <person name="Wang D."/>
        </authorList>
    </citation>
    <scope>NUCLEOTIDE SEQUENCE [LARGE SCALE GENOMIC DNA]</scope>
    <source>
        <strain evidence="1 2">LH14</strain>
    </source>
</reference>
<accession>A0ABY4JRH1</accession>
<evidence type="ECO:0000313" key="1">
    <source>
        <dbReference type="EMBL" id="UPM56399.1"/>
    </source>
</evidence>
<proteinExistence type="predicted"/>
<protein>
    <submittedName>
        <fullName evidence="1">DUF3885 domain-containing protein</fullName>
    </submittedName>
</protein>